<evidence type="ECO:0000256" key="5">
    <source>
        <dbReference type="ARBA" id="ARBA00022443"/>
    </source>
</evidence>
<protein>
    <recommendedName>
        <fullName evidence="4">Alpha-(1,6)-fucosyltransferase</fullName>
        <ecNumber evidence="3">2.4.1.68</ecNumber>
    </recommendedName>
    <alternativeName>
        <fullName evidence="14">GDP-L-Fuc:N-acetyl-beta-D-glucosaminide alpha1,6-fucosyltransferase</fullName>
    </alternativeName>
    <alternativeName>
        <fullName evidence="16">GDP-fucose--glycoprotein fucosyltransferase</fullName>
    </alternativeName>
    <alternativeName>
        <fullName evidence="15">Glycoprotein 6-alpha-L-fucosyltransferase</fullName>
    </alternativeName>
</protein>
<evidence type="ECO:0000256" key="11">
    <source>
        <dbReference type="ARBA" id="ARBA00023034"/>
    </source>
</evidence>
<evidence type="ECO:0000256" key="13">
    <source>
        <dbReference type="ARBA" id="ARBA00023157"/>
    </source>
</evidence>
<dbReference type="Proteomes" id="UP000230750">
    <property type="component" value="Unassembled WGS sequence"/>
</dbReference>
<evidence type="ECO:0000259" key="19">
    <source>
        <dbReference type="PROSITE" id="PS51659"/>
    </source>
</evidence>
<evidence type="ECO:0000256" key="16">
    <source>
        <dbReference type="ARBA" id="ARBA00032208"/>
    </source>
</evidence>
<evidence type="ECO:0000256" key="1">
    <source>
        <dbReference type="ARBA" id="ARBA00004447"/>
    </source>
</evidence>
<keyword evidence="9" id="KW-0735">Signal-anchor</keyword>
<evidence type="ECO:0000256" key="10">
    <source>
        <dbReference type="ARBA" id="ARBA00022989"/>
    </source>
</evidence>
<evidence type="ECO:0000313" key="21">
    <source>
        <dbReference type="Proteomes" id="UP000230750"/>
    </source>
</evidence>
<evidence type="ECO:0000256" key="18">
    <source>
        <dbReference type="PROSITE-ProRule" id="PRU00992"/>
    </source>
</evidence>
<dbReference type="STRING" id="307972.A0A2G8JTQ5"/>
<proteinExistence type="inferred from homology"/>
<accession>A0A2G8JTQ5</accession>
<dbReference type="CDD" id="cd11792">
    <property type="entry name" value="SH3_Fut8"/>
    <property type="match status" value="1"/>
</dbReference>
<dbReference type="CDD" id="cd11300">
    <property type="entry name" value="Fut8_like"/>
    <property type="match status" value="1"/>
</dbReference>
<evidence type="ECO:0000256" key="6">
    <source>
        <dbReference type="ARBA" id="ARBA00022676"/>
    </source>
</evidence>
<comment type="catalytic activity">
    <reaction evidence="17">
        <text>N(4)-{beta-D-GlcNAc-(1-&gt;2)-alpha-D-Man-(1-&gt;3)-[beta-D-GlcNAc-(1-&gt;2)-alpha-D-Man-(1-&gt;6)]-beta-D-Man-(1-&gt;4)-beta-D-GlcNAc-(1-&gt;4)-beta-D-GlcNAc}-L-asparaginyl-[protein] + GDP-beta-L-fucose = an N(4)-{beta-D-GlcNAc-(1-&gt;2)-alpha-D-Man-(1-&gt;3)-[beta-D-GlcNAc-(1-&gt;2)-alpha-D-Man-(1-&gt;6)]-beta-D-Man-(1-&gt;4)-beta-D-GlcNAc-(1-&gt;4)-[alpha-L-Fuc-(1-&gt;6)]-beta-D-GlcNAc}-L-asparaginyl-[protein] + GDP + H(+)</text>
        <dbReference type="Rhea" id="RHEA:12985"/>
        <dbReference type="Rhea" id="RHEA-COMP:13526"/>
        <dbReference type="Rhea" id="RHEA-COMP:13532"/>
        <dbReference type="ChEBI" id="CHEBI:15378"/>
        <dbReference type="ChEBI" id="CHEBI:57273"/>
        <dbReference type="ChEBI" id="CHEBI:58189"/>
        <dbReference type="ChEBI" id="CHEBI:60651"/>
        <dbReference type="ChEBI" id="CHEBI:137207"/>
        <dbReference type="EC" id="2.4.1.68"/>
    </reaction>
</comment>
<dbReference type="InterPro" id="IPR045573">
    <property type="entry name" value="Fut8_N_cat"/>
</dbReference>
<keyword evidence="11" id="KW-0333">Golgi apparatus</keyword>
<evidence type="ECO:0000313" key="20">
    <source>
        <dbReference type="EMBL" id="PIK39146.1"/>
    </source>
</evidence>
<evidence type="ECO:0000256" key="9">
    <source>
        <dbReference type="ARBA" id="ARBA00022968"/>
    </source>
</evidence>
<keyword evidence="5" id="KW-0728">SH3 domain</keyword>
<feature type="domain" description="GT23" evidence="19">
    <location>
        <begin position="45"/>
        <end position="334"/>
    </location>
</feature>
<keyword evidence="8" id="KW-0812">Transmembrane</keyword>
<dbReference type="OrthoDB" id="2014825at2759"/>
<dbReference type="GO" id="GO:0006487">
    <property type="term" value="P:protein N-linked glycosylation"/>
    <property type="evidence" value="ECO:0007669"/>
    <property type="project" value="TreeGrafter"/>
</dbReference>
<keyword evidence="13" id="KW-1015">Disulfide bond</keyword>
<evidence type="ECO:0000256" key="7">
    <source>
        <dbReference type="ARBA" id="ARBA00022679"/>
    </source>
</evidence>
<feature type="non-terminal residue" evidence="20">
    <location>
        <position position="1"/>
    </location>
</feature>
<dbReference type="Gene3D" id="2.30.30.40">
    <property type="entry name" value="SH3 Domains"/>
    <property type="match status" value="1"/>
</dbReference>
<dbReference type="PANTHER" id="PTHR13132:SF29">
    <property type="entry name" value="ALPHA-(1,6)-FUCOSYLTRANSFERASE"/>
    <property type="match status" value="1"/>
</dbReference>
<name>A0A2G8JTQ5_STIJA</name>
<dbReference type="InterPro" id="IPR035653">
    <property type="entry name" value="Fut8_SH3"/>
</dbReference>
<evidence type="ECO:0000256" key="15">
    <source>
        <dbReference type="ARBA" id="ARBA00030648"/>
    </source>
</evidence>
<dbReference type="AlphaFoldDB" id="A0A2G8JTQ5"/>
<evidence type="ECO:0000256" key="3">
    <source>
        <dbReference type="ARBA" id="ARBA00012660"/>
    </source>
</evidence>
<evidence type="ECO:0000256" key="8">
    <source>
        <dbReference type="ARBA" id="ARBA00022692"/>
    </source>
</evidence>
<dbReference type="GO" id="GO:0008424">
    <property type="term" value="F:glycoprotein 6-alpha-L-fucosyltransferase activity"/>
    <property type="evidence" value="ECO:0007669"/>
    <property type="project" value="UniProtKB-EC"/>
</dbReference>
<comment type="subcellular location">
    <subcellularLocation>
        <location evidence="1">Golgi apparatus</location>
        <location evidence="1">Golgi stack membrane</location>
        <topology evidence="1">Single-pass type II membrane protein</topology>
    </subcellularLocation>
</comment>
<keyword evidence="21" id="KW-1185">Reference proteome</keyword>
<keyword evidence="6 18" id="KW-0328">Glycosyltransferase</keyword>
<dbReference type="EMBL" id="MRZV01001272">
    <property type="protein sequence ID" value="PIK39146.1"/>
    <property type="molecule type" value="Genomic_DNA"/>
</dbReference>
<comment type="caution">
    <text evidence="20">The sequence shown here is derived from an EMBL/GenBank/DDBJ whole genome shotgun (WGS) entry which is preliminary data.</text>
</comment>
<dbReference type="EC" id="2.4.1.68" evidence="3"/>
<dbReference type="GO" id="GO:0032580">
    <property type="term" value="C:Golgi cisterna membrane"/>
    <property type="evidence" value="ECO:0007669"/>
    <property type="project" value="UniProtKB-SubCell"/>
</dbReference>
<dbReference type="PROSITE" id="PS51659">
    <property type="entry name" value="GT23"/>
    <property type="match status" value="1"/>
</dbReference>
<comment type="pathway">
    <text evidence="2">Protein modification; protein glycosylation.</text>
</comment>
<dbReference type="Pfam" id="PF14604">
    <property type="entry name" value="SH3_9"/>
    <property type="match status" value="1"/>
</dbReference>
<dbReference type="Pfam" id="PF19745">
    <property type="entry name" value="FUT8_N_cat"/>
    <property type="match status" value="1"/>
</dbReference>
<organism evidence="20 21">
    <name type="scientific">Stichopus japonicus</name>
    <name type="common">Sea cucumber</name>
    <dbReference type="NCBI Taxonomy" id="307972"/>
    <lineage>
        <taxon>Eukaryota</taxon>
        <taxon>Metazoa</taxon>
        <taxon>Echinodermata</taxon>
        <taxon>Eleutherozoa</taxon>
        <taxon>Echinozoa</taxon>
        <taxon>Holothuroidea</taxon>
        <taxon>Aspidochirotacea</taxon>
        <taxon>Aspidochirotida</taxon>
        <taxon>Stichopodidae</taxon>
        <taxon>Apostichopus</taxon>
    </lineage>
</organism>
<dbReference type="InterPro" id="IPR001452">
    <property type="entry name" value="SH3_domain"/>
</dbReference>
<reference evidence="20 21" key="1">
    <citation type="journal article" date="2017" name="PLoS Biol.">
        <title>The sea cucumber genome provides insights into morphological evolution and visceral regeneration.</title>
        <authorList>
            <person name="Zhang X."/>
            <person name="Sun L."/>
            <person name="Yuan J."/>
            <person name="Sun Y."/>
            <person name="Gao Y."/>
            <person name="Zhang L."/>
            <person name="Li S."/>
            <person name="Dai H."/>
            <person name="Hamel J.F."/>
            <person name="Liu C."/>
            <person name="Yu Y."/>
            <person name="Liu S."/>
            <person name="Lin W."/>
            <person name="Guo K."/>
            <person name="Jin S."/>
            <person name="Xu P."/>
            <person name="Storey K.B."/>
            <person name="Huan P."/>
            <person name="Zhang T."/>
            <person name="Zhou Y."/>
            <person name="Zhang J."/>
            <person name="Lin C."/>
            <person name="Li X."/>
            <person name="Xing L."/>
            <person name="Huo D."/>
            <person name="Sun M."/>
            <person name="Wang L."/>
            <person name="Mercier A."/>
            <person name="Li F."/>
            <person name="Yang H."/>
            <person name="Xiang J."/>
        </authorList>
    </citation>
    <scope>NUCLEOTIDE SEQUENCE [LARGE SCALE GENOMIC DNA]</scope>
    <source>
        <strain evidence="20">Shaxun</strain>
        <tissue evidence="20">Muscle</tissue>
    </source>
</reference>
<feature type="region of interest" description="Important for donor substrate binding" evidence="18">
    <location>
        <begin position="206"/>
        <end position="207"/>
    </location>
</feature>
<dbReference type="PANTHER" id="PTHR13132">
    <property type="entry name" value="ALPHA- 1,6 -FUCOSYLTRANSFERASE"/>
    <property type="match status" value="1"/>
</dbReference>
<dbReference type="FunFam" id="2.30.30.40:FF:000070">
    <property type="entry name" value="Alpha-(1,6)-fucosyltransferase"/>
    <property type="match status" value="1"/>
</dbReference>
<dbReference type="InterPro" id="IPR027350">
    <property type="entry name" value="GT23_dom"/>
</dbReference>
<evidence type="ECO:0000256" key="14">
    <source>
        <dbReference type="ARBA" id="ARBA00030434"/>
    </source>
</evidence>
<evidence type="ECO:0000256" key="2">
    <source>
        <dbReference type="ARBA" id="ARBA00004922"/>
    </source>
</evidence>
<evidence type="ECO:0000256" key="12">
    <source>
        <dbReference type="ARBA" id="ARBA00023136"/>
    </source>
</evidence>
<keyword evidence="12" id="KW-0472">Membrane</keyword>
<sequence length="422" mass="48979">SILTDIYNMSRYDGFEIWREEESQNLKDLVQRRLKYLQNPKDCSKAKKIVCNLNKGCGYGCQVHHVAYCMIVAYATERTLILESKGWRYSRGGWETVFQPLSETCTTRSGEETIRWQDPQKQSFQEAQVVELPIVDGLHPRPHFLPLAIPEDLSERLIRLHGDPFVWWMGQVMTFIMRPQKELITELEQAKKRLGFENPIVGVHVRRTDKVGTEAAFHAIEEYMVHVENYYQTLMRREEVKVKRVYLATDDDSLLSEAKQLYPDYEFISDNDISKSASVGSRYSEHALRGVITDIHFLSRCDFLVCTFSSQVCRVGYELMQDLHADASSYFHSLDDIYYFWWPEWSQPSSYLSPRTSNAEEIAFQPGDLVGVAGNHWDGYSKGTNRRVGMRSGLYPSYKVENKVEVAKMPLYKEADSYQTRS</sequence>
<evidence type="ECO:0000256" key="17">
    <source>
        <dbReference type="ARBA" id="ARBA00093238"/>
    </source>
</evidence>
<dbReference type="FunFam" id="3.40.50.11350:FF:000001">
    <property type="entry name" value="Alpha-(1,6)-fucosyltransferase"/>
    <property type="match status" value="1"/>
</dbReference>
<evidence type="ECO:0000256" key="4">
    <source>
        <dbReference type="ARBA" id="ARBA00018201"/>
    </source>
</evidence>
<keyword evidence="10" id="KW-1133">Transmembrane helix</keyword>
<keyword evidence="7 18" id="KW-0808">Transferase</keyword>
<gene>
    <name evidence="20" type="ORF">BSL78_24014</name>
</gene>
<dbReference type="Gene3D" id="3.40.50.11350">
    <property type="match status" value="1"/>
</dbReference>
<comment type="similarity">
    <text evidence="18">Belongs to the glycosyltransferase 23 family.</text>
</comment>